<dbReference type="AlphaFoldDB" id="A7SQ89"/>
<dbReference type="Proteomes" id="UP000001593">
    <property type="component" value="Unassembled WGS sequence"/>
</dbReference>
<feature type="non-terminal residue" evidence="3">
    <location>
        <position position="177"/>
    </location>
</feature>
<dbReference type="InterPro" id="IPR003864">
    <property type="entry name" value="CSC1/OSCA1-like_7TM"/>
</dbReference>
<dbReference type="PhylomeDB" id="A7SQ89"/>
<protein>
    <recommendedName>
        <fullName evidence="2">CSC1/OSCA1-like 7TM region domain-containing protein</fullName>
    </recommendedName>
</protein>
<keyword evidence="1" id="KW-0472">Membrane</keyword>
<keyword evidence="1" id="KW-1133">Transmembrane helix</keyword>
<evidence type="ECO:0000259" key="2">
    <source>
        <dbReference type="Pfam" id="PF02714"/>
    </source>
</evidence>
<name>A7SQ89_NEMVE</name>
<keyword evidence="1" id="KW-0812">Transmembrane</keyword>
<dbReference type="HOGENOM" id="CLU_1791933_0_0_1"/>
<keyword evidence="4" id="KW-1185">Reference proteome</keyword>
<dbReference type="PANTHER" id="PTHR13018">
    <property type="entry name" value="PROBABLE MEMBRANE PROTEIN DUF221-RELATED"/>
    <property type="match status" value="1"/>
</dbReference>
<accession>A7SQ89</accession>
<dbReference type="Pfam" id="PF02714">
    <property type="entry name" value="RSN1_7TM"/>
    <property type="match status" value="1"/>
</dbReference>
<dbReference type="PANTHER" id="PTHR13018:SF5">
    <property type="entry name" value="RE44586P"/>
    <property type="match status" value="1"/>
</dbReference>
<feature type="transmembrane region" description="Helical" evidence="1">
    <location>
        <begin position="73"/>
        <end position="91"/>
    </location>
</feature>
<dbReference type="EMBL" id="DS469742">
    <property type="protein sequence ID" value="EDO34124.1"/>
    <property type="molecule type" value="Genomic_DNA"/>
</dbReference>
<reference evidence="3 4" key="1">
    <citation type="journal article" date="2007" name="Science">
        <title>Sea anemone genome reveals ancestral eumetazoan gene repertoire and genomic organization.</title>
        <authorList>
            <person name="Putnam N.H."/>
            <person name="Srivastava M."/>
            <person name="Hellsten U."/>
            <person name="Dirks B."/>
            <person name="Chapman J."/>
            <person name="Salamov A."/>
            <person name="Terry A."/>
            <person name="Shapiro H."/>
            <person name="Lindquist E."/>
            <person name="Kapitonov V.V."/>
            <person name="Jurka J."/>
            <person name="Genikhovich G."/>
            <person name="Grigoriev I.V."/>
            <person name="Lucas S.M."/>
            <person name="Steele R.E."/>
            <person name="Finnerty J.R."/>
            <person name="Technau U."/>
            <person name="Martindale M.Q."/>
            <person name="Rokhsar D.S."/>
        </authorList>
    </citation>
    <scope>NUCLEOTIDE SEQUENCE [LARGE SCALE GENOMIC DNA]</scope>
    <source>
        <strain evidence="4">CH2 X CH6</strain>
    </source>
</reference>
<feature type="transmembrane region" description="Helical" evidence="1">
    <location>
        <begin position="16"/>
        <end position="44"/>
    </location>
</feature>
<evidence type="ECO:0000313" key="4">
    <source>
        <dbReference type="Proteomes" id="UP000001593"/>
    </source>
</evidence>
<feature type="transmembrane region" description="Helical" evidence="1">
    <location>
        <begin position="152"/>
        <end position="172"/>
    </location>
</feature>
<gene>
    <name evidence="3" type="ORF">NEMVEDRAFT_v1g127196</name>
</gene>
<feature type="domain" description="CSC1/OSCA1-like 7TM region" evidence="2">
    <location>
        <begin position="2"/>
        <end position="146"/>
    </location>
</feature>
<proteinExistence type="predicted"/>
<dbReference type="InParanoid" id="A7SQ89"/>
<dbReference type="InterPro" id="IPR045122">
    <property type="entry name" value="Csc1-like"/>
</dbReference>
<dbReference type="eggNOG" id="KOG1134">
    <property type="taxonomic scope" value="Eukaryota"/>
</dbReference>
<feature type="transmembrane region" description="Helical" evidence="1">
    <location>
        <begin position="127"/>
        <end position="146"/>
    </location>
</feature>
<dbReference type="GO" id="GO:0005227">
    <property type="term" value="F:calcium-activated cation channel activity"/>
    <property type="evidence" value="ECO:0007669"/>
    <property type="project" value="InterPro"/>
</dbReference>
<organism evidence="3 4">
    <name type="scientific">Nematostella vectensis</name>
    <name type="common">Starlet sea anemone</name>
    <dbReference type="NCBI Taxonomy" id="45351"/>
    <lineage>
        <taxon>Eukaryota</taxon>
        <taxon>Metazoa</taxon>
        <taxon>Cnidaria</taxon>
        <taxon>Anthozoa</taxon>
        <taxon>Hexacorallia</taxon>
        <taxon>Actiniaria</taxon>
        <taxon>Edwardsiidae</taxon>
        <taxon>Nematostella</taxon>
    </lineage>
</organism>
<evidence type="ECO:0000256" key="1">
    <source>
        <dbReference type="SAM" id="Phobius"/>
    </source>
</evidence>
<evidence type="ECO:0000313" key="3">
    <source>
        <dbReference type="EMBL" id="EDO34124.1"/>
    </source>
</evidence>
<dbReference type="GO" id="GO:0016020">
    <property type="term" value="C:membrane"/>
    <property type="evidence" value="ECO:0007669"/>
    <property type="project" value="InterPro"/>
</dbReference>
<sequence length="177" mass="20710">MLPQFLAKTLPTQSTFFITFIILKSLTGFSLELLRWFHLILVVIRRCMTMTPRQEKTYWLPQRLSFDGKSSENLHVFTIGICFSVLAPLVAPFVVLYFTLSYCVWTYQIVCVYVPTYNSGGQLWPVVFSKMIASLLLFHFLMVGYFGLKKIVIIPFLVLPLPFLTCAFYLYIQRYHY</sequence>